<dbReference type="SUPFAM" id="SSF103481">
    <property type="entry name" value="Multidrug resistance efflux transporter EmrE"/>
    <property type="match status" value="2"/>
</dbReference>
<gene>
    <name evidence="6" type="ORF">G4D64_14805</name>
    <name evidence="5" type="ORF">H1Z61_14850</name>
</gene>
<reference evidence="5 8" key="2">
    <citation type="submission" date="2020-07" db="EMBL/GenBank/DDBJ databases">
        <authorList>
            <person name="Feng H."/>
        </authorList>
    </citation>
    <scope>NUCLEOTIDE SEQUENCE [LARGE SCALE GENOMIC DNA]</scope>
    <source>
        <strain evidence="5">S-12</strain>
        <strain evidence="8">s-12</strain>
    </source>
</reference>
<name>A0A6B3VWW7_9BACI</name>
<keyword evidence="3" id="KW-1133">Transmembrane helix</keyword>
<reference evidence="6 7" key="1">
    <citation type="submission" date="2020-02" db="EMBL/GenBank/DDBJ databases">
        <title>Bacillus aquiflavi sp. nov., isolated from yellow water of strong flavor Chinese baijiu in Yibin region of China.</title>
        <authorList>
            <person name="Xie J."/>
        </authorList>
    </citation>
    <scope>NUCLEOTIDE SEQUENCE [LARGE SCALE GENOMIC DNA]</scope>
    <source>
        <strain evidence="6 7">3H-10</strain>
    </source>
</reference>
<dbReference type="Proteomes" id="UP000570010">
    <property type="component" value="Unassembled WGS sequence"/>
</dbReference>
<sequence length="304" mass="33134">MKEKKTPSVFIGYSITIFLWASAFPAIRIGLEAYSPLHLTLLRLLVGSLALVIFALITRMRLPHIKDIPMILLLGGFGFAAYHTALNYGEMTVSAGAASLIISTAPIFTALLSLFFFKERLKISAWIGAVVSLLGVAFISLGSSDHLHLNSGALFVLIAAFVESIYFAFQKPYLKKYGSLAFTTYCLWAGTLFMLIFLPGLGEEIMAAPFKVTLNVVYLGIFPTVIAYIALAYVTSRVGASEATSSLYLIPALAFIISWIWLGESPTQLTIIGGCITLFGVFLANMKKGENSKSHSQSKIETKF</sequence>
<evidence type="ECO:0000313" key="5">
    <source>
        <dbReference type="EMBL" id="MBA4538375.1"/>
    </source>
</evidence>
<dbReference type="PANTHER" id="PTHR12715:SF4">
    <property type="entry name" value="EAMA DOMAIN-CONTAINING PROTEIN"/>
    <property type="match status" value="1"/>
</dbReference>
<evidence type="ECO:0000313" key="7">
    <source>
        <dbReference type="Proteomes" id="UP000472971"/>
    </source>
</evidence>
<dbReference type="GO" id="GO:0016020">
    <property type="term" value="C:membrane"/>
    <property type="evidence" value="ECO:0007669"/>
    <property type="project" value="InterPro"/>
</dbReference>
<feature type="transmembrane region" description="Helical" evidence="3">
    <location>
        <begin position="180"/>
        <end position="200"/>
    </location>
</feature>
<dbReference type="RefSeq" id="WP_163243139.1">
    <property type="nucleotide sequence ID" value="NZ_JAAIWN010000044.1"/>
</dbReference>
<comment type="similarity">
    <text evidence="2">Belongs to the EamA transporter family.</text>
</comment>
<evidence type="ECO:0000256" key="1">
    <source>
        <dbReference type="ARBA" id="ARBA00004127"/>
    </source>
</evidence>
<feature type="transmembrane region" description="Helical" evidence="3">
    <location>
        <begin position="95"/>
        <end position="116"/>
    </location>
</feature>
<organism evidence="6 7">
    <name type="scientific">Bacillus aquiflavi</name>
    <dbReference type="NCBI Taxonomy" id="2672567"/>
    <lineage>
        <taxon>Bacteria</taxon>
        <taxon>Bacillati</taxon>
        <taxon>Bacillota</taxon>
        <taxon>Bacilli</taxon>
        <taxon>Bacillales</taxon>
        <taxon>Bacillaceae</taxon>
        <taxon>Bacillus</taxon>
    </lineage>
</organism>
<comment type="caution">
    <text evidence="6">The sequence shown here is derived from an EMBL/GenBank/DDBJ whole genome shotgun (WGS) entry which is preliminary data.</text>
</comment>
<dbReference type="InterPro" id="IPR037185">
    <property type="entry name" value="EmrE-like"/>
</dbReference>
<proteinExistence type="inferred from homology"/>
<protein>
    <submittedName>
        <fullName evidence="6">DMT family transporter</fullName>
    </submittedName>
</protein>
<keyword evidence="3" id="KW-0812">Transmembrane</keyword>
<evidence type="ECO:0000256" key="2">
    <source>
        <dbReference type="ARBA" id="ARBA00007362"/>
    </source>
</evidence>
<feature type="transmembrane region" description="Helical" evidence="3">
    <location>
        <begin position="268"/>
        <end position="286"/>
    </location>
</feature>
<dbReference type="InterPro" id="IPR052756">
    <property type="entry name" value="Alkyne_AA_exporter"/>
</dbReference>
<dbReference type="Pfam" id="PF00892">
    <property type="entry name" value="EamA"/>
    <property type="match status" value="2"/>
</dbReference>
<feature type="domain" description="EamA" evidence="4">
    <location>
        <begin position="15"/>
        <end position="140"/>
    </location>
</feature>
<evidence type="ECO:0000259" key="4">
    <source>
        <dbReference type="Pfam" id="PF00892"/>
    </source>
</evidence>
<dbReference type="PANTHER" id="PTHR12715">
    <property type="entry name" value="TRANSPORTER, DRUG/METABOLITE EXPORTER FAMILY"/>
    <property type="match status" value="1"/>
</dbReference>
<evidence type="ECO:0000313" key="6">
    <source>
        <dbReference type="EMBL" id="NEY82740.1"/>
    </source>
</evidence>
<dbReference type="Gene3D" id="1.10.3730.20">
    <property type="match status" value="1"/>
</dbReference>
<feature type="transmembrane region" description="Helical" evidence="3">
    <location>
        <begin position="246"/>
        <end position="262"/>
    </location>
</feature>
<feature type="transmembrane region" description="Helical" evidence="3">
    <location>
        <begin position="37"/>
        <end position="58"/>
    </location>
</feature>
<keyword evidence="7" id="KW-1185">Reference proteome</keyword>
<comment type="subcellular location">
    <subcellularLocation>
        <location evidence="1">Endomembrane system</location>
        <topology evidence="1">Multi-pass membrane protein</topology>
    </subcellularLocation>
</comment>
<dbReference type="AlphaFoldDB" id="A0A6B3VWW7"/>
<feature type="transmembrane region" description="Helical" evidence="3">
    <location>
        <begin position="123"/>
        <end position="141"/>
    </location>
</feature>
<feature type="transmembrane region" description="Helical" evidence="3">
    <location>
        <begin position="212"/>
        <end position="234"/>
    </location>
</feature>
<accession>A0A6B3VWW7</accession>
<dbReference type="EMBL" id="JACEIO010000042">
    <property type="protein sequence ID" value="MBA4538375.1"/>
    <property type="molecule type" value="Genomic_DNA"/>
</dbReference>
<evidence type="ECO:0000313" key="8">
    <source>
        <dbReference type="Proteomes" id="UP000570010"/>
    </source>
</evidence>
<feature type="transmembrane region" description="Helical" evidence="3">
    <location>
        <begin position="9"/>
        <end position="31"/>
    </location>
</feature>
<dbReference type="InterPro" id="IPR000620">
    <property type="entry name" value="EamA_dom"/>
</dbReference>
<feature type="domain" description="EamA" evidence="4">
    <location>
        <begin position="151"/>
        <end position="285"/>
    </location>
</feature>
<feature type="transmembrane region" description="Helical" evidence="3">
    <location>
        <begin position="70"/>
        <end position="89"/>
    </location>
</feature>
<dbReference type="Proteomes" id="UP000472971">
    <property type="component" value="Unassembled WGS sequence"/>
</dbReference>
<feature type="transmembrane region" description="Helical" evidence="3">
    <location>
        <begin position="147"/>
        <end position="168"/>
    </location>
</feature>
<dbReference type="EMBL" id="JAAIWN010000044">
    <property type="protein sequence ID" value="NEY82740.1"/>
    <property type="molecule type" value="Genomic_DNA"/>
</dbReference>
<keyword evidence="3" id="KW-0472">Membrane</keyword>
<evidence type="ECO:0000256" key="3">
    <source>
        <dbReference type="SAM" id="Phobius"/>
    </source>
</evidence>